<keyword evidence="2" id="KW-1185">Reference proteome</keyword>
<protein>
    <submittedName>
        <fullName evidence="1">Uncharacterized protein</fullName>
    </submittedName>
</protein>
<dbReference type="AlphaFoldDB" id="C7N1Y1"/>
<evidence type="ECO:0000313" key="1">
    <source>
        <dbReference type="EMBL" id="ACV23422.1"/>
    </source>
</evidence>
<organism evidence="1 2">
    <name type="scientific">Slackia heliotrinireducens (strain ATCC 29202 / DSM 20476 / NCTC 11029 / RHS 1)</name>
    <name type="common">Peptococcus heliotrinreducens</name>
    <dbReference type="NCBI Taxonomy" id="471855"/>
    <lineage>
        <taxon>Bacteria</taxon>
        <taxon>Bacillati</taxon>
        <taxon>Actinomycetota</taxon>
        <taxon>Coriobacteriia</taxon>
        <taxon>Eggerthellales</taxon>
        <taxon>Eggerthellaceae</taxon>
        <taxon>Slackia</taxon>
    </lineage>
</organism>
<evidence type="ECO:0000313" key="2">
    <source>
        <dbReference type="Proteomes" id="UP000002026"/>
    </source>
</evidence>
<dbReference type="KEGG" id="shi:Shel_24140"/>
<dbReference type="EMBL" id="CP001684">
    <property type="protein sequence ID" value="ACV23422.1"/>
    <property type="molecule type" value="Genomic_DNA"/>
</dbReference>
<sequence>MATSYKRKSECGPYICCGAAAVSLSHEPGEPTGIDNMVSAVKRLFSRKDNVSMETVPAEQGAASYAL</sequence>
<reference evidence="1 2" key="1">
    <citation type="journal article" date="2009" name="Stand. Genomic Sci.">
        <title>Complete genome sequence of Slackia heliotrinireducens type strain (RHS 1).</title>
        <authorList>
            <person name="Pukall R."/>
            <person name="Lapidus A."/>
            <person name="Nolan M."/>
            <person name="Copeland A."/>
            <person name="Glavina Del Rio T."/>
            <person name="Lucas S."/>
            <person name="Chen F."/>
            <person name="Tice H."/>
            <person name="Cheng J.F."/>
            <person name="Chertkov O."/>
            <person name="Bruce D."/>
            <person name="Goodwin L."/>
            <person name="Kuske C."/>
            <person name="Brettin T."/>
            <person name="Detter J.C."/>
            <person name="Han C."/>
            <person name="Pitluck S."/>
            <person name="Pati A."/>
            <person name="Mavrommatis K."/>
            <person name="Ivanova N."/>
            <person name="Ovchinnikova G."/>
            <person name="Chen A."/>
            <person name="Palaniappan K."/>
            <person name="Schneider S."/>
            <person name="Rohde M."/>
            <person name="Chain P."/>
            <person name="D'haeseleer P."/>
            <person name="Goker M."/>
            <person name="Bristow J."/>
            <person name="Eisen J.A."/>
            <person name="Markowitz V."/>
            <person name="Kyrpides N.C."/>
            <person name="Klenk H.P."/>
            <person name="Hugenholtz P."/>
        </authorList>
    </citation>
    <scope>NUCLEOTIDE SEQUENCE [LARGE SCALE GENOMIC DNA]</scope>
    <source>
        <strain evidence="2">ATCC 29202 / DSM 20476 / NCTC 11029 / RHS 1</strain>
    </source>
</reference>
<name>C7N1Y1_SLAHD</name>
<accession>C7N1Y1</accession>
<proteinExistence type="predicted"/>
<dbReference type="Proteomes" id="UP000002026">
    <property type="component" value="Chromosome"/>
</dbReference>
<dbReference type="HOGENOM" id="CLU_2810142_0_0_11"/>
<dbReference type="RefSeq" id="WP_012799522.1">
    <property type="nucleotide sequence ID" value="NC_013165.1"/>
</dbReference>
<gene>
    <name evidence="1" type="ordered locus">Shel_24140</name>
</gene>